<proteinExistence type="predicted"/>
<evidence type="ECO:0000256" key="1">
    <source>
        <dbReference type="SAM" id="Phobius"/>
    </source>
</evidence>
<dbReference type="EMBL" id="AOGY02000061">
    <property type="protein sequence ID" value="EMY69143.1"/>
    <property type="molecule type" value="Genomic_DNA"/>
</dbReference>
<accession>N1W289</accession>
<dbReference type="Proteomes" id="UP000012227">
    <property type="component" value="Unassembled WGS sequence"/>
</dbReference>
<keyword evidence="1" id="KW-1133">Transmembrane helix</keyword>
<protein>
    <submittedName>
        <fullName evidence="2">Uncharacterized protein</fullName>
    </submittedName>
</protein>
<evidence type="ECO:0000313" key="2">
    <source>
        <dbReference type="EMBL" id="EMY69143.1"/>
    </source>
</evidence>
<comment type="caution">
    <text evidence="2">The sequence shown here is derived from an EMBL/GenBank/DDBJ whole genome shotgun (WGS) entry which is preliminary data.</text>
</comment>
<organism evidence="2 3">
    <name type="scientific">Leptospira vanthielii serovar Holland str. Waz Holland = ATCC 700522</name>
    <dbReference type="NCBI Taxonomy" id="1218591"/>
    <lineage>
        <taxon>Bacteria</taxon>
        <taxon>Pseudomonadati</taxon>
        <taxon>Spirochaetota</taxon>
        <taxon>Spirochaetia</taxon>
        <taxon>Leptospirales</taxon>
        <taxon>Leptospiraceae</taxon>
        <taxon>Leptospira</taxon>
    </lineage>
</organism>
<reference evidence="2 3" key="1">
    <citation type="submission" date="2013-03" db="EMBL/GenBank/DDBJ databases">
        <authorList>
            <person name="Harkins D.M."/>
            <person name="Durkin A.S."/>
            <person name="Brinkac L.M."/>
            <person name="Haft D.H."/>
            <person name="Selengut J.D."/>
            <person name="Sanka R."/>
            <person name="DePew J."/>
            <person name="Purushe J."/>
            <person name="Galloway R.L."/>
            <person name="Vinetz J.M."/>
            <person name="Sutton G.G."/>
            <person name="Nierman W.C."/>
            <person name="Fouts D.E."/>
        </authorList>
    </citation>
    <scope>NUCLEOTIDE SEQUENCE [LARGE SCALE GENOMIC DNA]</scope>
    <source>
        <strain evidence="2 3">Waz Holland</strain>
    </source>
</reference>
<evidence type="ECO:0000313" key="3">
    <source>
        <dbReference type="Proteomes" id="UP000012227"/>
    </source>
</evidence>
<feature type="transmembrane region" description="Helical" evidence="1">
    <location>
        <begin position="43"/>
        <end position="62"/>
    </location>
</feature>
<dbReference type="RefSeq" id="WP_002985476.1">
    <property type="nucleotide sequence ID" value="NZ_AOGY02000061.1"/>
</dbReference>
<name>N1W289_9LEPT</name>
<gene>
    <name evidence="2" type="ORF">LEP1GSC199_3455</name>
</gene>
<keyword evidence="1" id="KW-0812">Transmembrane</keyword>
<keyword evidence="1" id="KW-0472">Membrane</keyword>
<dbReference type="STRING" id="1218591.LEP1GSC199_3455"/>
<sequence length="87" mass="10016">MLTIADLWKQGKIIINRIRFGLVLLFLLAMIGAKDEFQPKMFLIHMVGTCTMGFYCAVAYVLEKKTNPCMERHIGNTLDHSHGLHFY</sequence>
<dbReference type="AlphaFoldDB" id="N1W289"/>